<sequence length="318" mass="35335">MDSKHGSKIHDKHSRRNAKANGNKGDVLVAQDLTANVEYEKGNIRHARRDLESTVSPSIFTPTKKLKSSSPGSPSSPDYSSEGFIQDDSKMIFKSMTSTAAAPNVVHPLPKYYKIDVSDDIFSKSEHDSGSFSCCTSQVSDVTHESLLHSTSMTESPHIQVMEGHADFVSNRISPSIFASKSPTPTEWSITSNESLFSIHIGNTSFTRDQILKFSGELCKSGELQKFEESYKSSELFSLSSPPPAIRERESERKNMNIGQNFREIGVVDQKIKDTPMEVTNDQCKEKLPTQDLPVNRHNGTYIQSLTFPKSVSFSSFL</sequence>
<evidence type="ECO:0000313" key="3">
    <source>
        <dbReference type="Proteomes" id="UP000306102"/>
    </source>
</evidence>
<feature type="compositionally biased region" description="Low complexity" evidence="1">
    <location>
        <begin position="68"/>
        <end position="81"/>
    </location>
</feature>
<reference evidence="2 3" key="1">
    <citation type="journal article" date="2018" name="Proc. Natl. Acad. Sci. U.S.A.">
        <title>Draft genome sequence of Camellia sinensis var. sinensis provides insights into the evolution of the tea genome and tea quality.</title>
        <authorList>
            <person name="Wei C."/>
            <person name="Yang H."/>
            <person name="Wang S."/>
            <person name="Zhao J."/>
            <person name="Liu C."/>
            <person name="Gao L."/>
            <person name="Xia E."/>
            <person name="Lu Y."/>
            <person name="Tai Y."/>
            <person name="She G."/>
            <person name="Sun J."/>
            <person name="Cao H."/>
            <person name="Tong W."/>
            <person name="Gao Q."/>
            <person name="Li Y."/>
            <person name="Deng W."/>
            <person name="Jiang X."/>
            <person name="Wang W."/>
            <person name="Chen Q."/>
            <person name="Zhang S."/>
            <person name="Li H."/>
            <person name="Wu J."/>
            <person name="Wang P."/>
            <person name="Li P."/>
            <person name="Shi C."/>
            <person name="Zheng F."/>
            <person name="Jian J."/>
            <person name="Huang B."/>
            <person name="Shan D."/>
            <person name="Shi M."/>
            <person name="Fang C."/>
            <person name="Yue Y."/>
            <person name="Li F."/>
            <person name="Li D."/>
            <person name="Wei S."/>
            <person name="Han B."/>
            <person name="Jiang C."/>
            <person name="Yin Y."/>
            <person name="Xia T."/>
            <person name="Zhang Z."/>
            <person name="Bennetzen J.L."/>
            <person name="Zhao S."/>
            <person name="Wan X."/>
        </authorList>
    </citation>
    <scope>NUCLEOTIDE SEQUENCE [LARGE SCALE GENOMIC DNA]</scope>
    <source>
        <strain evidence="3">cv. Shuchazao</strain>
        <tissue evidence="2">Leaf</tissue>
    </source>
</reference>
<protein>
    <submittedName>
        <fullName evidence="2">Uncharacterized protein</fullName>
    </submittedName>
</protein>
<keyword evidence="3" id="KW-1185">Reference proteome</keyword>
<organism evidence="2 3">
    <name type="scientific">Camellia sinensis var. sinensis</name>
    <name type="common">China tea</name>
    <dbReference type="NCBI Taxonomy" id="542762"/>
    <lineage>
        <taxon>Eukaryota</taxon>
        <taxon>Viridiplantae</taxon>
        <taxon>Streptophyta</taxon>
        <taxon>Embryophyta</taxon>
        <taxon>Tracheophyta</taxon>
        <taxon>Spermatophyta</taxon>
        <taxon>Magnoliopsida</taxon>
        <taxon>eudicotyledons</taxon>
        <taxon>Gunneridae</taxon>
        <taxon>Pentapetalae</taxon>
        <taxon>asterids</taxon>
        <taxon>Ericales</taxon>
        <taxon>Theaceae</taxon>
        <taxon>Camellia</taxon>
    </lineage>
</organism>
<evidence type="ECO:0000313" key="2">
    <source>
        <dbReference type="EMBL" id="THG21143.1"/>
    </source>
</evidence>
<dbReference type="PANTHER" id="PTHR33673">
    <property type="entry name" value="SUPPRESSOR SRP40-LIKE PROTEIN"/>
    <property type="match status" value="1"/>
</dbReference>
<comment type="caution">
    <text evidence="2">The sequence shown here is derived from an EMBL/GenBank/DDBJ whole genome shotgun (WGS) entry which is preliminary data.</text>
</comment>
<gene>
    <name evidence="2" type="ORF">TEA_017739</name>
</gene>
<feature type="region of interest" description="Disordered" evidence="1">
    <location>
        <begin position="41"/>
        <end position="81"/>
    </location>
</feature>
<name>A0A4S4EVY9_CAMSN</name>
<evidence type="ECO:0000256" key="1">
    <source>
        <dbReference type="SAM" id="MobiDB-lite"/>
    </source>
</evidence>
<dbReference type="AlphaFoldDB" id="A0A4S4EVY9"/>
<feature type="region of interest" description="Disordered" evidence="1">
    <location>
        <begin position="1"/>
        <end position="26"/>
    </location>
</feature>
<accession>A0A4S4EVY9</accession>
<dbReference type="EMBL" id="SDRB02001548">
    <property type="protein sequence ID" value="THG21143.1"/>
    <property type="molecule type" value="Genomic_DNA"/>
</dbReference>
<dbReference type="PANTHER" id="PTHR33673:SF3">
    <property type="entry name" value="SUPPRESSOR SRP40-LIKE PROTEIN"/>
    <property type="match status" value="1"/>
</dbReference>
<dbReference type="Proteomes" id="UP000306102">
    <property type="component" value="Unassembled WGS sequence"/>
</dbReference>
<proteinExistence type="predicted"/>